<dbReference type="KEGG" id="caml:H6X83_01705"/>
<evidence type="ECO:0000259" key="1">
    <source>
        <dbReference type="Pfam" id="PF01937"/>
    </source>
</evidence>
<evidence type="ECO:0000313" key="2">
    <source>
        <dbReference type="EMBL" id="QNO18399.1"/>
    </source>
</evidence>
<feature type="domain" description="Damage-control phosphatase ARMT1-like metal-binding" evidence="1">
    <location>
        <begin position="4"/>
        <end position="280"/>
    </location>
</feature>
<evidence type="ECO:0000313" key="3">
    <source>
        <dbReference type="Proteomes" id="UP000516046"/>
    </source>
</evidence>
<dbReference type="Proteomes" id="UP000516046">
    <property type="component" value="Chromosome"/>
</dbReference>
<dbReference type="InterPro" id="IPR002791">
    <property type="entry name" value="ARMT1-like_metal-bd"/>
</dbReference>
<name>A0A7G9WI87_9FIRM</name>
<sequence length="291" mass="32556">MKMVEACLPCLVNQAVKVANLTHAQNRELLYHQVFRFLSTADFSMTSPEIIGCTFRMLKEHIHNDDPYLETRNYYNDLFLKLSDQIEAATNQSKDPFKAAVKYAIIGNIIDFNPVHSITLENVMTYFRDADSTPLTIDCTDELLQNLRSAKNLLYLGDNCGEICLDKLLLKKIKTSFPNLHVRFGVRGQPVVNDSIEADAVRVGIPEYAEIISNGDDSLGTVLYRTSPEFQAAFHSADVIIAKGQANYECLSSFAHKNLYFLLMTKCSVIAEDIGVPVKSLVCMRANTAAN</sequence>
<keyword evidence="3" id="KW-1185">Reference proteome</keyword>
<dbReference type="Gene3D" id="1.10.285.20">
    <property type="entry name" value="Uncharacterised protein PF01937, DUF89, domain 2"/>
    <property type="match status" value="1"/>
</dbReference>
<dbReference type="PIRSF" id="PIRSF006593">
    <property type="entry name" value="UCP006593"/>
    <property type="match status" value="1"/>
</dbReference>
<dbReference type="InterPro" id="IPR036075">
    <property type="entry name" value="ARMT-1-like_metal-bd_sf"/>
</dbReference>
<dbReference type="SUPFAM" id="SSF111321">
    <property type="entry name" value="AF1104-like"/>
    <property type="match status" value="1"/>
</dbReference>
<dbReference type="Pfam" id="PF01937">
    <property type="entry name" value="ARMT1-like_dom"/>
    <property type="match status" value="1"/>
</dbReference>
<accession>A0A7G9WI87</accession>
<dbReference type="RefSeq" id="WP_212507462.1">
    <property type="nucleotide sequence ID" value="NZ_CP060696.1"/>
</dbReference>
<dbReference type="Gene3D" id="3.40.50.10880">
    <property type="entry name" value="Uncharacterised protein PF01937, DUF89, domain 3"/>
    <property type="match status" value="1"/>
</dbReference>
<dbReference type="InterPro" id="IPR014444">
    <property type="entry name" value="PH1575-like"/>
</dbReference>
<dbReference type="EMBL" id="CP060696">
    <property type="protein sequence ID" value="QNO18399.1"/>
    <property type="molecule type" value="Genomic_DNA"/>
</dbReference>
<proteinExistence type="predicted"/>
<protein>
    <submittedName>
        <fullName evidence="2">DUF89 family protein</fullName>
    </submittedName>
</protein>
<reference evidence="2 3" key="1">
    <citation type="submission" date="2020-08" db="EMBL/GenBank/DDBJ databases">
        <authorList>
            <person name="Ren C."/>
            <person name="Gu Y."/>
            <person name="Xu Y."/>
        </authorList>
    </citation>
    <scope>NUCLEOTIDE SEQUENCE [LARGE SCALE GENOMIC DNA]</scope>
    <source>
        <strain evidence="2 3">LBM18003</strain>
    </source>
</reference>
<gene>
    <name evidence="2" type="ORF">H6X83_01705</name>
</gene>
<dbReference type="AlphaFoldDB" id="A0A7G9WI87"/>
<organism evidence="2 3">
    <name type="scientific">Caproicibacterium amylolyticum</name>
    <dbReference type="NCBI Taxonomy" id="2766537"/>
    <lineage>
        <taxon>Bacteria</taxon>
        <taxon>Bacillati</taxon>
        <taxon>Bacillota</taxon>
        <taxon>Clostridia</taxon>
        <taxon>Eubacteriales</taxon>
        <taxon>Oscillospiraceae</taxon>
        <taxon>Caproicibacterium</taxon>
    </lineage>
</organism>